<gene>
    <name evidence="3" type="ORF">DM05_4047</name>
</gene>
<dbReference type="SUPFAM" id="SSF55729">
    <property type="entry name" value="Acyl-CoA N-acyltransferases (Nat)"/>
    <property type="match status" value="1"/>
</dbReference>
<feature type="compositionally biased region" description="Basic residues" evidence="1">
    <location>
        <begin position="11"/>
        <end position="20"/>
    </location>
</feature>
<dbReference type="GO" id="GO:0016746">
    <property type="term" value="F:acyltransferase activity"/>
    <property type="evidence" value="ECO:0007669"/>
    <property type="project" value="UniProtKB-KW"/>
</dbReference>
<keyword evidence="3" id="KW-0012">Acyltransferase</keyword>
<dbReference type="InterPro" id="IPR038740">
    <property type="entry name" value="BioF2-like_GNAT_dom"/>
</dbReference>
<evidence type="ECO:0000313" key="3">
    <source>
        <dbReference type="EMBL" id="PFG59368.1"/>
    </source>
</evidence>
<evidence type="ECO:0000256" key="1">
    <source>
        <dbReference type="SAM" id="MobiDB-lite"/>
    </source>
</evidence>
<reference evidence="3 4" key="1">
    <citation type="submission" date="2017-09" db="EMBL/GenBank/DDBJ databases">
        <authorList>
            <person name="DeBolt S."/>
            <person name="Huntemann M."/>
            <person name="Clum A."/>
            <person name="Pillay M."/>
            <person name="Palaniappan K."/>
            <person name="Varghese N."/>
            <person name="Mikhailova N."/>
            <person name="Stamatis D."/>
            <person name="Reddy T."/>
            <person name="Daum C."/>
            <person name="Shapiro N."/>
            <person name="Ivanova N."/>
            <person name="Kyrpides N."/>
            <person name="Woyke T."/>
        </authorList>
    </citation>
    <scope>NUCLEOTIDE SEQUENCE [LARGE SCALE GENOMIC DNA]</scope>
    <source>
        <strain evidence="3 4">A2-S9</strain>
    </source>
</reference>
<evidence type="ECO:0000259" key="2">
    <source>
        <dbReference type="Pfam" id="PF13480"/>
    </source>
</evidence>
<dbReference type="AlphaFoldDB" id="A0A7Z1K1N2"/>
<proteinExistence type="predicted"/>
<dbReference type="Pfam" id="PF13480">
    <property type="entry name" value="Acetyltransf_6"/>
    <property type="match status" value="1"/>
</dbReference>
<sequence>MGLLRSPARGKPAHHSKLASHNKGNDVITTQAFPTIRALQRSAWNDCFPGALEDWDYYVAVENAAIDDFQWRYLAVYDNGTLVAVAAAFITHYRLDTTVSGAGKRLAERVERLWPGVLQLGLYAIGSPVAERCDAGVASGVPESRRPLLLKHLLEAARQDADDFGIGLLAVKDAPSQDPHWLDSCRVAGFQSMPGLPTGVLPLPYGSVDAYLGSLGKSTRKDLRRKLRAPGPRVEWRGNIDDVLPEVMRLYEATLTRAELQFERLPAGYFTGVLERLGDRAVCVLYWVDEQLVAFNLLLLDEHRLVDKFFAHDVAFSRDYNLYFRSWLTNVDYCIQHNIAVYECGQAGYASKLRLGCEFQGNSVFFRHRNRLVNGLLTLVKLFIRPDRSDPAMAAAISET</sequence>
<feature type="domain" description="BioF2-like acetyltransferase" evidence="2">
    <location>
        <begin position="218"/>
        <end position="347"/>
    </location>
</feature>
<dbReference type="InterPro" id="IPR016181">
    <property type="entry name" value="Acyl_CoA_acyltransferase"/>
</dbReference>
<name>A0A7Z1K1N2_9PSED</name>
<dbReference type="EMBL" id="PDJN01000003">
    <property type="protein sequence ID" value="PFG59368.1"/>
    <property type="molecule type" value="Genomic_DNA"/>
</dbReference>
<comment type="caution">
    <text evidence="3">The sequence shown here is derived from an EMBL/GenBank/DDBJ whole genome shotgun (WGS) entry which is preliminary data.</text>
</comment>
<protein>
    <submittedName>
        <fullName evidence="3">Putative N-acyltransferase</fullName>
    </submittedName>
</protein>
<reference evidence="3 4" key="2">
    <citation type="submission" date="2017-10" db="EMBL/GenBank/DDBJ databases">
        <title>Bacterial endophytes that colonize and modify switchgrass growth.</title>
        <authorList>
            <person name="Debolt S."/>
        </authorList>
    </citation>
    <scope>NUCLEOTIDE SEQUENCE [LARGE SCALE GENOMIC DNA]</scope>
    <source>
        <strain evidence="3 4">A2-S9</strain>
    </source>
</reference>
<keyword evidence="3" id="KW-0808">Transferase</keyword>
<feature type="region of interest" description="Disordered" evidence="1">
    <location>
        <begin position="1"/>
        <end position="21"/>
    </location>
</feature>
<evidence type="ECO:0000313" key="4">
    <source>
        <dbReference type="Proteomes" id="UP000221580"/>
    </source>
</evidence>
<organism evidence="3 4">
    <name type="scientific">Pseudomonas poae</name>
    <dbReference type="NCBI Taxonomy" id="200451"/>
    <lineage>
        <taxon>Bacteria</taxon>
        <taxon>Pseudomonadati</taxon>
        <taxon>Pseudomonadota</taxon>
        <taxon>Gammaproteobacteria</taxon>
        <taxon>Pseudomonadales</taxon>
        <taxon>Pseudomonadaceae</taxon>
        <taxon>Pseudomonas</taxon>
    </lineage>
</organism>
<dbReference type="Proteomes" id="UP000221580">
    <property type="component" value="Unassembled WGS sequence"/>
</dbReference>
<dbReference type="Gene3D" id="3.40.630.30">
    <property type="match status" value="1"/>
</dbReference>
<accession>A0A7Z1K1N2</accession>